<evidence type="ECO:0000256" key="6">
    <source>
        <dbReference type="SAM" id="Phobius"/>
    </source>
</evidence>
<gene>
    <name evidence="7" type="ORF">ACFFPI_09125</name>
</gene>
<evidence type="ECO:0000256" key="1">
    <source>
        <dbReference type="ARBA" id="ARBA00004370"/>
    </source>
</evidence>
<evidence type="ECO:0000256" key="4">
    <source>
        <dbReference type="ARBA" id="ARBA00022989"/>
    </source>
</evidence>
<dbReference type="EMBL" id="JBHMBH010000019">
    <property type="protein sequence ID" value="MFB9714282.1"/>
    <property type="molecule type" value="Genomic_DNA"/>
</dbReference>
<reference evidence="7 8" key="1">
    <citation type="submission" date="2024-09" db="EMBL/GenBank/DDBJ databases">
        <authorList>
            <person name="Sun Q."/>
            <person name="Mori K."/>
        </authorList>
    </citation>
    <scope>NUCLEOTIDE SEQUENCE [LARGE SCALE GENOMIC DNA]</scope>
    <source>
        <strain evidence="7 8">JCM 13519</strain>
    </source>
</reference>
<keyword evidence="5 6" id="KW-0472">Membrane</keyword>
<organism evidence="7 8">
    <name type="scientific">Arthrobacter methylotrophus</name>
    <dbReference type="NCBI Taxonomy" id="121291"/>
    <lineage>
        <taxon>Bacteria</taxon>
        <taxon>Bacillati</taxon>
        <taxon>Actinomycetota</taxon>
        <taxon>Actinomycetes</taxon>
        <taxon>Micrococcales</taxon>
        <taxon>Micrococcaceae</taxon>
        <taxon>Arthrobacter</taxon>
    </lineage>
</organism>
<name>A0ABV5URR3_9MICC</name>
<proteinExistence type="inferred from homology"/>
<evidence type="ECO:0000256" key="2">
    <source>
        <dbReference type="ARBA" id="ARBA00009530"/>
    </source>
</evidence>
<protein>
    <submittedName>
        <fullName evidence="7">YqaE/Pmp3 family membrane protein</fullName>
    </submittedName>
</protein>
<dbReference type="Pfam" id="PF01679">
    <property type="entry name" value="Pmp3"/>
    <property type="match status" value="1"/>
</dbReference>
<comment type="caution">
    <text evidence="7">The sequence shown here is derived from an EMBL/GenBank/DDBJ whole genome shotgun (WGS) entry which is preliminary data.</text>
</comment>
<comment type="subcellular location">
    <subcellularLocation>
        <location evidence="1">Membrane</location>
    </subcellularLocation>
</comment>
<dbReference type="RefSeq" id="WP_345044245.1">
    <property type="nucleotide sequence ID" value="NZ_BAABED010000001.1"/>
</dbReference>
<dbReference type="PROSITE" id="PS01309">
    <property type="entry name" value="UPF0057"/>
    <property type="match status" value="1"/>
</dbReference>
<sequence>MGYAHYFPDLKATASVIALRPEDRRHLISDHLGTKGQGLPVLNEAEGIRPSGYEEAGVALFERAVRSLAGVAQVALELDVESTQPTRARSSQPATQHMRQDEGMKKILLIVLCFFLPPLAVFLHEGLNRKVLWALLWQLLGHFPGVVYGILVVTKDPAK</sequence>
<evidence type="ECO:0000313" key="8">
    <source>
        <dbReference type="Proteomes" id="UP001589536"/>
    </source>
</evidence>
<keyword evidence="3 6" id="KW-0812">Transmembrane</keyword>
<dbReference type="Proteomes" id="UP001589536">
    <property type="component" value="Unassembled WGS sequence"/>
</dbReference>
<dbReference type="InterPro" id="IPR000612">
    <property type="entry name" value="PMP3"/>
</dbReference>
<evidence type="ECO:0000256" key="5">
    <source>
        <dbReference type="ARBA" id="ARBA00023136"/>
    </source>
</evidence>
<keyword evidence="8" id="KW-1185">Reference proteome</keyword>
<evidence type="ECO:0000313" key="7">
    <source>
        <dbReference type="EMBL" id="MFB9714282.1"/>
    </source>
</evidence>
<comment type="similarity">
    <text evidence="2">Belongs to the UPF0057 (PMP3) family.</text>
</comment>
<evidence type="ECO:0000256" key="3">
    <source>
        <dbReference type="ARBA" id="ARBA00022692"/>
    </source>
</evidence>
<feature type="transmembrane region" description="Helical" evidence="6">
    <location>
        <begin position="107"/>
        <end position="125"/>
    </location>
</feature>
<keyword evidence="4 6" id="KW-1133">Transmembrane helix</keyword>
<feature type="transmembrane region" description="Helical" evidence="6">
    <location>
        <begin position="131"/>
        <end position="153"/>
    </location>
</feature>
<accession>A0ABV5URR3</accession>